<sequence>MPFVLSLKESFRQVFQMRILLNGHNAIHREGSNVKGAYNIVADTHSRSDMVSVSWQKHRNVNSQITVRQWPKLTMTQVETCLR</sequence>
<gene>
    <name evidence="1" type="ORF">PXEA_LOCUS4545</name>
</gene>
<evidence type="ECO:0000313" key="2">
    <source>
        <dbReference type="Proteomes" id="UP000784294"/>
    </source>
</evidence>
<comment type="caution">
    <text evidence="1">The sequence shown here is derived from an EMBL/GenBank/DDBJ whole genome shotgun (WGS) entry which is preliminary data.</text>
</comment>
<dbReference type="Proteomes" id="UP000784294">
    <property type="component" value="Unassembled WGS sequence"/>
</dbReference>
<proteinExistence type="predicted"/>
<keyword evidence="2" id="KW-1185">Reference proteome</keyword>
<accession>A0A448WGC7</accession>
<protein>
    <submittedName>
        <fullName evidence="1">Uncharacterized protein</fullName>
    </submittedName>
</protein>
<name>A0A448WGC7_9PLAT</name>
<dbReference type="EMBL" id="CAAALY010010846">
    <property type="protein sequence ID" value="VEL11105.1"/>
    <property type="molecule type" value="Genomic_DNA"/>
</dbReference>
<evidence type="ECO:0000313" key="1">
    <source>
        <dbReference type="EMBL" id="VEL11105.1"/>
    </source>
</evidence>
<reference evidence="1" key="1">
    <citation type="submission" date="2018-11" db="EMBL/GenBank/DDBJ databases">
        <authorList>
            <consortium name="Pathogen Informatics"/>
        </authorList>
    </citation>
    <scope>NUCLEOTIDE SEQUENCE</scope>
</reference>
<organism evidence="1 2">
    <name type="scientific">Protopolystoma xenopodis</name>
    <dbReference type="NCBI Taxonomy" id="117903"/>
    <lineage>
        <taxon>Eukaryota</taxon>
        <taxon>Metazoa</taxon>
        <taxon>Spiralia</taxon>
        <taxon>Lophotrochozoa</taxon>
        <taxon>Platyhelminthes</taxon>
        <taxon>Monogenea</taxon>
        <taxon>Polyopisthocotylea</taxon>
        <taxon>Polystomatidea</taxon>
        <taxon>Polystomatidae</taxon>
        <taxon>Protopolystoma</taxon>
    </lineage>
</organism>
<dbReference type="AlphaFoldDB" id="A0A448WGC7"/>